<dbReference type="PANTHER" id="PTHR43711:SF1">
    <property type="entry name" value="HISTIDINE KINASE 1"/>
    <property type="match status" value="1"/>
</dbReference>
<keyword evidence="3" id="KW-0597">Phosphoprotein</keyword>
<keyword evidence="4" id="KW-0808">Transferase</keyword>
<sequence>MRTLAQFLRSHREQIMREWEHRTLQLPSSRGLPREGRRDHIPQLLDAMADAIERGDTSAVSLEQLPLLHADHRLAQDYGLREVVAEYRLLRRVVLDVYAAHSHDMPEEALSRLPPLIMFNENIDHAVTDAVDHYMMQRERMREYFVGMLSHDLRDPLNAIVLTTEMMLLRDGQDPGDRHALERMRANAGRMARLIADMLDVTRSRLGGGLPITPGPADLGRIVCDTVDELSSGQPDRHLECLLPPDHGDLTGQWDAMRIGQAVSNLVANALKHGEDPIRVTAADHGDRVVLEVASRGEIPVEMQARVFEPFQTRDANAGSGLGLFIVSEIARVHGGQLRLLPDTPGETHFRLELPRCAPEQAGGMRDAAVAASAVRSAGASAAGSA</sequence>
<dbReference type="SMART" id="SM00388">
    <property type="entry name" value="HisKA"/>
    <property type="match status" value="1"/>
</dbReference>
<dbReference type="InterPro" id="IPR036890">
    <property type="entry name" value="HATPase_C_sf"/>
</dbReference>
<evidence type="ECO:0000313" key="9">
    <source>
        <dbReference type="Proteomes" id="UP001589896"/>
    </source>
</evidence>
<proteinExistence type="predicted"/>
<evidence type="ECO:0000256" key="4">
    <source>
        <dbReference type="ARBA" id="ARBA00022679"/>
    </source>
</evidence>
<dbReference type="SUPFAM" id="SSF47384">
    <property type="entry name" value="Homodimeric domain of signal transducing histidine kinase"/>
    <property type="match status" value="1"/>
</dbReference>
<dbReference type="InterPro" id="IPR003661">
    <property type="entry name" value="HisK_dim/P_dom"/>
</dbReference>
<dbReference type="Gene3D" id="1.10.287.130">
    <property type="match status" value="1"/>
</dbReference>
<dbReference type="PANTHER" id="PTHR43711">
    <property type="entry name" value="TWO-COMPONENT HISTIDINE KINASE"/>
    <property type="match status" value="1"/>
</dbReference>
<reference evidence="8 9" key="1">
    <citation type="submission" date="2024-09" db="EMBL/GenBank/DDBJ databases">
        <authorList>
            <person name="Sun Q."/>
            <person name="Mori K."/>
        </authorList>
    </citation>
    <scope>NUCLEOTIDE SEQUENCE [LARGE SCALE GENOMIC DNA]</scope>
    <source>
        <strain evidence="8 9">KCTC 23076</strain>
    </source>
</reference>
<dbReference type="Gene3D" id="3.30.565.10">
    <property type="entry name" value="Histidine kinase-like ATPase, C-terminal domain"/>
    <property type="match status" value="1"/>
</dbReference>
<dbReference type="InterPro" id="IPR036097">
    <property type="entry name" value="HisK_dim/P_sf"/>
</dbReference>
<gene>
    <name evidence="8" type="ORF">ACFFGH_13875</name>
</gene>
<dbReference type="CDD" id="cd00075">
    <property type="entry name" value="HATPase"/>
    <property type="match status" value="1"/>
</dbReference>
<keyword evidence="5" id="KW-0418">Kinase</keyword>
<dbReference type="RefSeq" id="WP_386669207.1">
    <property type="nucleotide sequence ID" value="NZ_JBHLTG010000003.1"/>
</dbReference>
<dbReference type="InterPro" id="IPR004358">
    <property type="entry name" value="Sig_transdc_His_kin-like_C"/>
</dbReference>
<organism evidence="8 9">
    <name type="scientific">Lysobacter korlensis</name>
    <dbReference type="NCBI Taxonomy" id="553636"/>
    <lineage>
        <taxon>Bacteria</taxon>
        <taxon>Pseudomonadati</taxon>
        <taxon>Pseudomonadota</taxon>
        <taxon>Gammaproteobacteria</taxon>
        <taxon>Lysobacterales</taxon>
        <taxon>Lysobacteraceae</taxon>
        <taxon>Lysobacter</taxon>
    </lineage>
</organism>
<keyword evidence="9" id="KW-1185">Reference proteome</keyword>
<keyword evidence="6" id="KW-0902">Two-component regulatory system</keyword>
<dbReference type="PRINTS" id="PR00344">
    <property type="entry name" value="BCTRLSENSOR"/>
</dbReference>
<evidence type="ECO:0000256" key="1">
    <source>
        <dbReference type="ARBA" id="ARBA00000085"/>
    </source>
</evidence>
<dbReference type="PROSITE" id="PS50109">
    <property type="entry name" value="HIS_KIN"/>
    <property type="match status" value="1"/>
</dbReference>
<evidence type="ECO:0000256" key="5">
    <source>
        <dbReference type="ARBA" id="ARBA00022777"/>
    </source>
</evidence>
<dbReference type="SMART" id="SM00387">
    <property type="entry name" value="HATPase_c"/>
    <property type="match status" value="1"/>
</dbReference>
<evidence type="ECO:0000259" key="7">
    <source>
        <dbReference type="PROSITE" id="PS50109"/>
    </source>
</evidence>
<evidence type="ECO:0000256" key="2">
    <source>
        <dbReference type="ARBA" id="ARBA00012438"/>
    </source>
</evidence>
<dbReference type="GO" id="GO:0005524">
    <property type="term" value="F:ATP binding"/>
    <property type="evidence" value="ECO:0007669"/>
    <property type="project" value="UniProtKB-KW"/>
</dbReference>
<dbReference type="EC" id="2.7.13.3" evidence="2"/>
<comment type="catalytic activity">
    <reaction evidence="1">
        <text>ATP + protein L-histidine = ADP + protein N-phospho-L-histidine.</text>
        <dbReference type="EC" id="2.7.13.3"/>
    </reaction>
</comment>
<dbReference type="Pfam" id="PF14361">
    <property type="entry name" value="RsbRD_N"/>
    <property type="match status" value="1"/>
</dbReference>
<accession>A0ABV6RPL6</accession>
<dbReference type="Proteomes" id="UP001589896">
    <property type="component" value="Unassembled WGS sequence"/>
</dbReference>
<dbReference type="SUPFAM" id="SSF55874">
    <property type="entry name" value="ATPase domain of HSP90 chaperone/DNA topoisomerase II/histidine kinase"/>
    <property type="match status" value="1"/>
</dbReference>
<dbReference type="Pfam" id="PF02518">
    <property type="entry name" value="HATPase_c"/>
    <property type="match status" value="1"/>
</dbReference>
<dbReference type="CDD" id="cd00082">
    <property type="entry name" value="HisKA"/>
    <property type="match status" value="1"/>
</dbReference>
<dbReference type="InterPro" id="IPR005467">
    <property type="entry name" value="His_kinase_dom"/>
</dbReference>
<dbReference type="EMBL" id="JBHLTG010000003">
    <property type="protein sequence ID" value="MFC0678930.1"/>
    <property type="molecule type" value="Genomic_DNA"/>
</dbReference>
<name>A0ABV6RPL6_9GAMM</name>
<dbReference type="Pfam" id="PF00512">
    <property type="entry name" value="HisKA"/>
    <property type="match status" value="1"/>
</dbReference>
<evidence type="ECO:0000256" key="6">
    <source>
        <dbReference type="ARBA" id="ARBA00023012"/>
    </source>
</evidence>
<dbReference type="InterPro" id="IPR003594">
    <property type="entry name" value="HATPase_dom"/>
</dbReference>
<dbReference type="InterPro" id="IPR050736">
    <property type="entry name" value="Sensor_HK_Regulatory"/>
</dbReference>
<keyword evidence="8" id="KW-0547">Nucleotide-binding</keyword>
<feature type="domain" description="Histidine kinase" evidence="7">
    <location>
        <begin position="148"/>
        <end position="358"/>
    </location>
</feature>
<protein>
    <recommendedName>
        <fullName evidence="2">histidine kinase</fullName>
        <ecNumber evidence="2">2.7.13.3</ecNumber>
    </recommendedName>
</protein>
<keyword evidence="8" id="KW-0067">ATP-binding</keyword>
<comment type="caution">
    <text evidence="8">The sequence shown here is derived from an EMBL/GenBank/DDBJ whole genome shotgun (WGS) entry which is preliminary data.</text>
</comment>
<evidence type="ECO:0000256" key="3">
    <source>
        <dbReference type="ARBA" id="ARBA00022553"/>
    </source>
</evidence>
<evidence type="ECO:0000313" key="8">
    <source>
        <dbReference type="EMBL" id="MFC0678930.1"/>
    </source>
</evidence>
<dbReference type="InterPro" id="IPR025751">
    <property type="entry name" value="RsbRD_N_dom"/>
</dbReference>